<accession>A0ABQ9I8C3</accession>
<proteinExistence type="predicted"/>
<evidence type="ECO:0000313" key="2">
    <source>
        <dbReference type="Proteomes" id="UP001159363"/>
    </source>
</evidence>
<name>A0ABQ9I8C3_9NEOP</name>
<sequence length="139" mass="15471">MVTNAIDKSIVSNNVAVIGEDDLVVLLTALTPAEWEMLFVKPSHGKTKTKIYSSKYLQGLGLKNNILFVHAFSRRDTSAEGLKEKLAKHTDVQDVADVFNTSTSFHNAVVEVGNRCFLKLYRAPAKETSLNLHCYHSFT</sequence>
<dbReference type="EMBL" id="JARBHB010000002">
    <property type="protein sequence ID" value="KAJ8892861.1"/>
    <property type="molecule type" value="Genomic_DNA"/>
</dbReference>
<dbReference type="Proteomes" id="UP001159363">
    <property type="component" value="Chromosome 2"/>
</dbReference>
<keyword evidence="2" id="KW-1185">Reference proteome</keyword>
<reference evidence="1 2" key="1">
    <citation type="submission" date="2023-02" db="EMBL/GenBank/DDBJ databases">
        <title>LHISI_Scaffold_Assembly.</title>
        <authorList>
            <person name="Stuart O.P."/>
            <person name="Cleave R."/>
            <person name="Magrath M.J.L."/>
            <person name="Mikheyev A.S."/>
        </authorList>
    </citation>
    <scope>NUCLEOTIDE SEQUENCE [LARGE SCALE GENOMIC DNA]</scope>
    <source>
        <strain evidence="1">Daus_M_001</strain>
        <tissue evidence="1">Leg muscle</tissue>
    </source>
</reference>
<protein>
    <submittedName>
        <fullName evidence="1">Uncharacterized protein</fullName>
    </submittedName>
</protein>
<organism evidence="1 2">
    <name type="scientific">Dryococelus australis</name>
    <dbReference type="NCBI Taxonomy" id="614101"/>
    <lineage>
        <taxon>Eukaryota</taxon>
        <taxon>Metazoa</taxon>
        <taxon>Ecdysozoa</taxon>
        <taxon>Arthropoda</taxon>
        <taxon>Hexapoda</taxon>
        <taxon>Insecta</taxon>
        <taxon>Pterygota</taxon>
        <taxon>Neoptera</taxon>
        <taxon>Polyneoptera</taxon>
        <taxon>Phasmatodea</taxon>
        <taxon>Verophasmatodea</taxon>
        <taxon>Anareolatae</taxon>
        <taxon>Phasmatidae</taxon>
        <taxon>Eurycanthinae</taxon>
        <taxon>Dryococelus</taxon>
    </lineage>
</organism>
<evidence type="ECO:0000313" key="1">
    <source>
        <dbReference type="EMBL" id="KAJ8892861.1"/>
    </source>
</evidence>
<comment type="caution">
    <text evidence="1">The sequence shown here is derived from an EMBL/GenBank/DDBJ whole genome shotgun (WGS) entry which is preliminary data.</text>
</comment>
<gene>
    <name evidence="1" type="ORF">PR048_005442</name>
</gene>